<sequence length="74" mass="8248">FKPDDSSGALHYRALLASPFPLSLLPGKIARYEIILLKSGYYQESALSVLLPIPLIIQILKTLSNVFFRFVVLA</sequence>
<accession>A0ABT2HC48</accession>
<reference evidence="1" key="1">
    <citation type="submission" date="2022-08" db="EMBL/GenBank/DDBJ databases">
        <authorList>
            <person name="Deng Y."/>
            <person name="Han X.-F."/>
            <person name="Zhang Y.-Q."/>
        </authorList>
    </citation>
    <scope>NUCLEOTIDE SEQUENCE</scope>
    <source>
        <strain evidence="1">CPCC 203386</strain>
    </source>
</reference>
<dbReference type="Proteomes" id="UP001165586">
    <property type="component" value="Unassembled WGS sequence"/>
</dbReference>
<gene>
    <name evidence="1" type="ORF">N1032_27695</name>
</gene>
<dbReference type="EMBL" id="JANLCJ010000785">
    <property type="protein sequence ID" value="MCS5737520.1"/>
    <property type="molecule type" value="Genomic_DNA"/>
</dbReference>
<evidence type="ECO:0008006" key="3">
    <source>
        <dbReference type="Google" id="ProtNLM"/>
    </source>
</evidence>
<protein>
    <recommendedName>
        <fullName evidence="3">NADH dehydrogenase subunit 1</fullName>
    </recommendedName>
</protein>
<organism evidence="1 2">
    <name type="scientific">Herbiconiux daphne</name>
    <dbReference type="NCBI Taxonomy" id="2970914"/>
    <lineage>
        <taxon>Bacteria</taxon>
        <taxon>Bacillati</taxon>
        <taxon>Actinomycetota</taxon>
        <taxon>Actinomycetes</taxon>
        <taxon>Micrococcales</taxon>
        <taxon>Microbacteriaceae</taxon>
        <taxon>Herbiconiux</taxon>
    </lineage>
</organism>
<comment type="caution">
    <text evidence="1">The sequence shown here is derived from an EMBL/GenBank/DDBJ whole genome shotgun (WGS) entry which is preliminary data.</text>
</comment>
<dbReference type="RefSeq" id="WP_259543941.1">
    <property type="nucleotide sequence ID" value="NZ_JANLCJ010000785.1"/>
</dbReference>
<name>A0ABT2HC48_9MICO</name>
<keyword evidence="2" id="KW-1185">Reference proteome</keyword>
<feature type="non-terminal residue" evidence="1">
    <location>
        <position position="1"/>
    </location>
</feature>
<proteinExistence type="predicted"/>
<evidence type="ECO:0000313" key="2">
    <source>
        <dbReference type="Proteomes" id="UP001165586"/>
    </source>
</evidence>
<evidence type="ECO:0000313" key="1">
    <source>
        <dbReference type="EMBL" id="MCS5737520.1"/>
    </source>
</evidence>